<evidence type="ECO:0000256" key="1">
    <source>
        <dbReference type="ARBA" id="ARBA00022723"/>
    </source>
</evidence>
<protein>
    <submittedName>
        <fullName evidence="3">Cupin domain-containing protein</fullName>
    </submittedName>
</protein>
<dbReference type="InterPro" id="IPR013096">
    <property type="entry name" value="Cupin_2"/>
</dbReference>
<dbReference type="PANTHER" id="PTHR35848">
    <property type="entry name" value="OXALATE-BINDING PROTEIN"/>
    <property type="match status" value="1"/>
</dbReference>
<evidence type="ECO:0000259" key="2">
    <source>
        <dbReference type="Pfam" id="PF07883"/>
    </source>
</evidence>
<sequence>MNNISNIDNIPKEYMYDPDFQSKLKTILIGDAIGCEKIYVNIDYVKPGAESTKYHSHSVQEEFFLILSGKGLLRIDGEKILIKKGDVISKPAGKNITHQFINNSLEILQILDIGTREKDDIITYPDENVIYLKDKKLVFDINDSIKDWTSELNE</sequence>
<evidence type="ECO:0000313" key="4">
    <source>
        <dbReference type="Proteomes" id="UP001498469"/>
    </source>
</evidence>
<feature type="domain" description="Cupin type-2" evidence="2">
    <location>
        <begin position="45"/>
        <end position="113"/>
    </location>
</feature>
<keyword evidence="4" id="KW-1185">Reference proteome</keyword>
<reference evidence="3 4" key="1">
    <citation type="submission" date="2023-11" db="EMBL/GenBank/DDBJ databases">
        <title>Draft genome sequence of a psychrophilic Clostridium strain from permafrost water brine.</title>
        <authorList>
            <person name="Shcherbakova V.A."/>
            <person name="Trubitsyn V.E."/>
            <person name="Zakharyuk A.G."/>
        </authorList>
    </citation>
    <scope>NUCLEOTIDE SEQUENCE [LARGE SCALE GENOMIC DNA]</scope>
    <source>
        <strain evidence="3 4">14F</strain>
    </source>
</reference>
<accession>A0ABU7UQR6</accession>
<gene>
    <name evidence="3" type="ORF">SJI18_11650</name>
</gene>
<dbReference type="EMBL" id="JAZHFS010000009">
    <property type="protein sequence ID" value="MEF2112957.1"/>
    <property type="molecule type" value="Genomic_DNA"/>
</dbReference>
<keyword evidence="1" id="KW-0479">Metal-binding</keyword>
<proteinExistence type="predicted"/>
<name>A0ABU7UQR6_9CLOT</name>
<evidence type="ECO:0000313" key="3">
    <source>
        <dbReference type="EMBL" id="MEF2112957.1"/>
    </source>
</evidence>
<dbReference type="Pfam" id="PF07883">
    <property type="entry name" value="Cupin_2"/>
    <property type="match status" value="1"/>
</dbReference>
<dbReference type="CDD" id="cd02224">
    <property type="entry name" value="cupin_SPO2919-like"/>
    <property type="match status" value="1"/>
</dbReference>
<dbReference type="Proteomes" id="UP001498469">
    <property type="component" value="Unassembled WGS sequence"/>
</dbReference>
<comment type="caution">
    <text evidence="3">The sequence shown here is derived from an EMBL/GenBank/DDBJ whole genome shotgun (WGS) entry which is preliminary data.</text>
</comment>
<organism evidence="3 4">
    <name type="scientific">Clostridium frigoriphilum</name>
    <dbReference type="NCBI Taxonomy" id="443253"/>
    <lineage>
        <taxon>Bacteria</taxon>
        <taxon>Bacillati</taxon>
        <taxon>Bacillota</taxon>
        <taxon>Clostridia</taxon>
        <taxon>Eubacteriales</taxon>
        <taxon>Clostridiaceae</taxon>
        <taxon>Clostridium</taxon>
    </lineage>
</organism>
<dbReference type="InterPro" id="IPR051610">
    <property type="entry name" value="GPI/OXD"/>
</dbReference>
<dbReference type="RefSeq" id="WP_216248119.1">
    <property type="nucleotide sequence ID" value="NZ_JAZHFS010000009.1"/>
</dbReference>